<gene>
    <name evidence="1" type="ORF">FN846DRAFT_906370</name>
</gene>
<sequence length="100" mass="11278">MGKNQRSTPPDGADIVVVITAHGLIDPMTIRVPAGETLQWLCYLLAHEFGIVSDHIVFIDEEGNSLPPMNHRVANLCYHGLQYQQFPRGWGYRFEAVIDE</sequence>
<proteinExistence type="predicted"/>
<evidence type="ECO:0008006" key="3">
    <source>
        <dbReference type="Google" id="ProtNLM"/>
    </source>
</evidence>
<evidence type="ECO:0000313" key="2">
    <source>
        <dbReference type="Proteomes" id="UP000326924"/>
    </source>
</evidence>
<organism evidence="1 2">
    <name type="scientific">Sphaerosporella brunnea</name>
    <dbReference type="NCBI Taxonomy" id="1250544"/>
    <lineage>
        <taxon>Eukaryota</taxon>
        <taxon>Fungi</taxon>
        <taxon>Dikarya</taxon>
        <taxon>Ascomycota</taxon>
        <taxon>Pezizomycotina</taxon>
        <taxon>Pezizomycetes</taxon>
        <taxon>Pezizales</taxon>
        <taxon>Pyronemataceae</taxon>
        <taxon>Sphaerosporella</taxon>
    </lineage>
</organism>
<dbReference type="EMBL" id="VXIS01000072">
    <property type="protein sequence ID" value="KAA8908055.1"/>
    <property type="molecule type" value="Genomic_DNA"/>
</dbReference>
<accession>A0A5J5EZZ4</accession>
<dbReference type="AlphaFoldDB" id="A0A5J5EZZ4"/>
<dbReference type="Proteomes" id="UP000326924">
    <property type="component" value="Unassembled WGS sequence"/>
</dbReference>
<keyword evidence="2" id="KW-1185">Reference proteome</keyword>
<protein>
    <recommendedName>
        <fullName evidence="3">Ubiquitin-like domain-containing protein</fullName>
    </recommendedName>
</protein>
<comment type="caution">
    <text evidence="1">The sequence shown here is derived from an EMBL/GenBank/DDBJ whole genome shotgun (WGS) entry which is preliminary data.</text>
</comment>
<name>A0A5J5EZZ4_9PEZI</name>
<dbReference type="InParanoid" id="A0A5J5EZZ4"/>
<evidence type="ECO:0000313" key="1">
    <source>
        <dbReference type="EMBL" id="KAA8908055.1"/>
    </source>
</evidence>
<reference evidence="1 2" key="1">
    <citation type="submission" date="2019-09" db="EMBL/GenBank/DDBJ databases">
        <title>Draft genome of the ectomycorrhizal ascomycete Sphaerosporella brunnea.</title>
        <authorList>
            <consortium name="DOE Joint Genome Institute"/>
            <person name="Benucci G.M."/>
            <person name="Marozzi G."/>
            <person name="Antonielli L."/>
            <person name="Sanchez S."/>
            <person name="Marco P."/>
            <person name="Wang X."/>
            <person name="Falini L.B."/>
            <person name="Barry K."/>
            <person name="Haridas S."/>
            <person name="Lipzen A."/>
            <person name="Labutti K."/>
            <person name="Grigoriev I.V."/>
            <person name="Murat C."/>
            <person name="Martin F."/>
            <person name="Albertini E."/>
            <person name="Donnini D."/>
            <person name="Bonito G."/>
        </authorList>
    </citation>
    <scope>NUCLEOTIDE SEQUENCE [LARGE SCALE GENOMIC DNA]</scope>
    <source>
        <strain evidence="1 2">Sb_GMNB300</strain>
    </source>
</reference>